<comment type="caution">
    <text evidence="4">The sequence shown here is derived from an EMBL/GenBank/DDBJ whole genome shotgun (WGS) entry which is preliminary data.</text>
</comment>
<keyword evidence="5" id="KW-1185">Reference proteome</keyword>
<evidence type="ECO:0000256" key="1">
    <source>
        <dbReference type="ARBA" id="ARBA00006068"/>
    </source>
</evidence>
<dbReference type="AlphaFoldDB" id="A0A7W3P890"/>
<proteinExistence type="inferred from homology"/>
<dbReference type="InterPro" id="IPR050922">
    <property type="entry name" value="LytR/CpsA/Psr_CW_biosynth"/>
</dbReference>
<evidence type="ECO:0000313" key="5">
    <source>
        <dbReference type="Proteomes" id="UP000580910"/>
    </source>
</evidence>
<feature type="transmembrane region" description="Helical" evidence="2">
    <location>
        <begin position="30"/>
        <end position="48"/>
    </location>
</feature>
<dbReference type="InterPro" id="IPR004474">
    <property type="entry name" value="LytR_CpsA_psr"/>
</dbReference>
<feature type="transmembrane region" description="Helical" evidence="2">
    <location>
        <begin position="101"/>
        <end position="122"/>
    </location>
</feature>
<evidence type="ECO:0000259" key="3">
    <source>
        <dbReference type="Pfam" id="PF03816"/>
    </source>
</evidence>
<dbReference type="RefSeq" id="WP_246377081.1">
    <property type="nucleotide sequence ID" value="NZ_JACGXA010000001.1"/>
</dbReference>
<keyword evidence="2" id="KW-0472">Membrane</keyword>
<dbReference type="Pfam" id="PF03816">
    <property type="entry name" value="LytR_cpsA_psr"/>
    <property type="match status" value="1"/>
</dbReference>
<dbReference type="Proteomes" id="UP000580910">
    <property type="component" value="Unassembled WGS sequence"/>
</dbReference>
<reference evidence="4 5" key="1">
    <citation type="submission" date="2020-07" db="EMBL/GenBank/DDBJ databases">
        <title>Sequencing the genomes of 1000 actinobacteria strains.</title>
        <authorList>
            <person name="Klenk H.-P."/>
        </authorList>
    </citation>
    <scope>NUCLEOTIDE SEQUENCE [LARGE SCALE GENOMIC DNA]</scope>
    <source>
        <strain evidence="4 5">DSM 21349</strain>
    </source>
</reference>
<gene>
    <name evidence="4" type="ORF">FB382_000626</name>
</gene>
<dbReference type="NCBIfam" id="TIGR00350">
    <property type="entry name" value="lytR_cpsA_psr"/>
    <property type="match status" value="1"/>
</dbReference>
<evidence type="ECO:0000256" key="2">
    <source>
        <dbReference type="SAM" id="Phobius"/>
    </source>
</evidence>
<feature type="domain" description="Cell envelope-related transcriptional attenuator" evidence="3">
    <location>
        <begin position="163"/>
        <end position="333"/>
    </location>
</feature>
<protein>
    <submittedName>
        <fullName evidence="4">LCP family protein required for cell wall assembly</fullName>
    </submittedName>
</protein>
<comment type="similarity">
    <text evidence="1">Belongs to the LytR/CpsA/Psr (LCP) family.</text>
</comment>
<keyword evidence="2" id="KW-1133">Transmembrane helix</keyword>
<feature type="transmembrane region" description="Helical" evidence="2">
    <location>
        <begin position="60"/>
        <end position="81"/>
    </location>
</feature>
<evidence type="ECO:0000313" key="4">
    <source>
        <dbReference type="EMBL" id="MBA8802335.1"/>
    </source>
</evidence>
<keyword evidence="2" id="KW-0812">Transmembrane</keyword>
<dbReference type="EMBL" id="JACGXA010000001">
    <property type="protein sequence ID" value="MBA8802335.1"/>
    <property type="molecule type" value="Genomic_DNA"/>
</dbReference>
<dbReference type="Gene3D" id="3.40.630.190">
    <property type="entry name" value="LCP protein"/>
    <property type="match status" value="1"/>
</dbReference>
<accession>A0A7W3P890</accession>
<organism evidence="4 5">
    <name type="scientific">Nocardioides ginsengisegetis</name>
    <dbReference type="NCBI Taxonomy" id="661491"/>
    <lineage>
        <taxon>Bacteria</taxon>
        <taxon>Bacillati</taxon>
        <taxon>Actinomycetota</taxon>
        <taxon>Actinomycetes</taxon>
        <taxon>Propionibacteriales</taxon>
        <taxon>Nocardioidaceae</taxon>
        <taxon>Nocardioides</taxon>
    </lineage>
</organism>
<sequence>MALMLMTLVLPGSAQLVAGNRKVGRTAIRIWFVSAITIVLTLAVGLLWHELLFYLVSNTVLLGLLRFALMLVAIGWAGLFMDAWRIGQPLSLAIQHRRAAVGLNGVLCLSVAGSLLFGAHLVGVQRDFMLTMFGGNHVTDAHDGRFNVLLLGGDSGAGRWGLRPDSMTVASIDAKTGRTVLIALPRNMENFPFRKGTVMDEQFPDGFDADYLNGVSTWAGDNTELFPKSENPGVDATIMAIEGITGLRINYWAMVNLEGFKDLVDAVGGVTLNVRSPIPVGGLGSDVTGYIQPGVRKLNGHDTLWFARARDGSDDYSRMARQKCVMNAMLNQISPQVAVRNFEQIAKASSAMISTDIPASEVDTFMQLALKAKGQKVSTLSLVPPMIVTSQPDIGLIHRKVKEAIARADGTAPAPTKARSHSGDVVTGGSVGSLHDGYAANQSDDLGAAC</sequence>
<dbReference type="PANTHER" id="PTHR33392">
    <property type="entry name" value="POLYISOPRENYL-TEICHOIC ACID--PEPTIDOGLYCAN TEICHOIC ACID TRANSFERASE TAGU"/>
    <property type="match status" value="1"/>
</dbReference>
<dbReference type="PANTHER" id="PTHR33392:SF6">
    <property type="entry name" value="POLYISOPRENYL-TEICHOIC ACID--PEPTIDOGLYCAN TEICHOIC ACID TRANSFERASE TAGU"/>
    <property type="match status" value="1"/>
</dbReference>
<name>A0A7W3P890_9ACTN</name>